<keyword evidence="1" id="KW-0378">Hydrolase</keyword>
<keyword evidence="6" id="KW-1185">Reference proteome</keyword>
<reference evidence="5" key="2">
    <citation type="submission" date="2017-10" db="EMBL/GenBank/DDBJ databases">
        <title>Ladona fulva Genome sequencing and assembly.</title>
        <authorList>
            <person name="Murali S."/>
            <person name="Richards S."/>
            <person name="Bandaranaike D."/>
            <person name="Bellair M."/>
            <person name="Blankenburg K."/>
            <person name="Chao H."/>
            <person name="Dinh H."/>
            <person name="Doddapaneni H."/>
            <person name="Dugan-Rocha S."/>
            <person name="Elkadiri S."/>
            <person name="Gnanaolivu R."/>
            <person name="Hernandez B."/>
            <person name="Skinner E."/>
            <person name="Javaid M."/>
            <person name="Lee S."/>
            <person name="Li M."/>
            <person name="Ming W."/>
            <person name="Munidasa M."/>
            <person name="Muniz J."/>
            <person name="Nguyen L."/>
            <person name="Hughes D."/>
            <person name="Osuji N."/>
            <person name="Pu L.-L."/>
            <person name="Puazo M."/>
            <person name="Qu C."/>
            <person name="Quiroz J."/>
            <person name="Raj R."/>
            <person name="Weissenberger G."/>
            <person name="Xin Y."/>
            <person name="Zou X."/>
            <person name="Han Y."/>
            <person name="Worley K."/>
            <person name="Muzny D."/>
            <person name="Gibbs R."/>
        </authorList>
    </citation>
    <scope>NUCLEOTIDE SEQUENCE</scope>
    <source>
        <strain evidence="5">Sampled in the wild</strain>
    </source>
</reference>
<dbReference type="Pfam" id="PF00326">
    <property type="entry name" value="Peptidase_S9"/>
    <property type="match status" value="1"/>
</dbReference>
<dbReference type="AlphaFoldDB" id="A0A8K0KKN7"/>
<keyword evidence="3" id="KW-0325">Glycoprotein</keyword>
<organism evidence="5 6">
    <name type="scientific">Ladona fulva</name>
    <name type="common">Scarce chaser dragonfly</name>
    <name type="synonym">Libellula fulva</name>
    <dbReference type="NCBI Taxonomy" id="123851"/>
    <lineage>
        <taxon>Eukaryota</taxon>
        <taxon>Metazoa</taxon>
        <taxon>Ecdysozoa</taxon>
        <taxon>Arthropoda</taxon>
        <taxon>Hexapoda</taxon>
        <taxon>Insecta</taxon>
        <taxon>Pterygota</taxon>
        <taxon>Palaeoptera</taxon>
        <taxon>Odonata</taxon>
        <taxon>Epiprocta</taxon>
        <taxon>Anisoptera</taxon>
        <taxon>Libelluloidea</taxon>
        <taxon>Libellulidae</taxon>
        <taxon>Ladona</taxon>
    </lineage>
</organism>
<evidence type="ECO:0000313" key="5">
    <source>
        <dbReference type="EMBL" id="KAG8236367.1"/>
    </source>
</evidence>
<dbReference type="GO" id="GO:0004177">
    <property type="term" value="F:aminopeptidase activity"/>
    <property type="evidence" value="ECO:0007669"/>
    <property type="project" value="UniProtKB-KW"/>
</dbReference>
<accession>A0A8K0KKN7</accession>
<comment type="caution">
    <text evidence="5">The sequence shown here is derived from an EMBL/GenBank/DDBJ whole genome shotgun (WGS) entry which is preliminary data.</text>
</comment>
<dbReference type="OrthoDB" id="16520at2759"/>
<dbReference type="Proteomes" id="UP000792457">
    <property type="component" value="Unassembled WGS sequence"/>
</dbReference>
<keyword evidence="1" id="KW-0031">Aminopeptidase</keyword>
<evidence type="ECO:0000313" key="6">
    <source>
        <dbReference type="Proteomes" id="UP000792457"/>
    </source>
</evidence>
<dbReference type="EMBL" id="KZ309018">
    <property type="protein sequence ID" value="KAG8236367.1"/>
    <property type="molecule type" value="Genomic_DNA"/>
</dbReference>
<dbReference type="InterPro" id="IPR001375">
    <property type="entry name" value="Peptidase_S9_cat"/>
</dbReference>
<dbReference type="GO" id="GO:0006508">
    <property type="term" value="P:proteolysis"/>
    <property type="evidence" value="ECO:0007669"/>
    <property type="project" value="InterPro"/>
</dbReference>
<reference evidence="5" key="1">
    <citation type="submission" date="2013-04" db="EMBL/GenBank/DDBJ databases">
        <authorList>
            <person name="Qu J."/>
            <person name="Murali S.C."/>
            <person name="Bandaranaike D."/>
            <person name="Bellair M."/>
            <person name="Blankenburg K."/>
            <person name="Chao H."/>
            <person name="Dinh H."/>
            <person name="Doddapaneni H."/>
            <person name="Downs B."/>
            <person name="Dugan-Rocha S."/>
            <person name="Elkadiri S."/>
            <person name="Gnanaolivu R.D."/>
            <person name="Hernandez B."/>
            <person name="Javaid M."/>
            <person name="Jayaseelan J.C."/>
            <person name="Lee S."/>
            <person name="Li M."/>
            <person name="Ming W."/>
            <person name="Munidasa M."/>
            <person name="Muniz J."/>
            <person name="Nguyen L."/>
            <person name="Ongeri F."/>
            <person name="Osuji N."/>
            <person name="Pu L.-L."/>
            <person name="Puazo M."/>
            <person name="Qu C."/>
            <person name="Quiroz J."/>
            <person name="Raj R."/>
            <person name="Weissenberger G."/>
            <person name="Xin Y."/>
            <person name="Zou X."/>
            <person name="Han Y."/>
            <person name="Richards S."/>
            <person name="Worley K."/>
            <person name="Muzny D."/>
            <person name="Gibbs R."/>
        </authorList>
    </citation>
    <scope>NUCLEOTIDE SEQUENCE</scope>
    <source>
        <strain evidence="5">Sampled in the wild</strain>
    </source>
</reference>
<dbReference type="GO" id="GO:0008239">
    <property type="term" value="F:dipeptidyl-peptidase activity"/>
    <property type="evidence" value="ECO:0007669"/>
    <property type="project" value="TreeGrafter"/>
</dbReference>
<dbReference type="PANTHER" id="PTHR11731">
    <property type="entry name" value="PROTEASE FAMILY S9B,C DIPEPTIDYL-PEPTIDASE IV-RELATED"/>
    <property type="match status" value="1"/>
</dbReference>
<dbReference type="Gene3D" id="3.40.50.1820">
    <property type="entry name" value="alpha/beta hydrolase"/>
    <property type="match status" value="1"/>
</dbReference>
<keyword evidence="1" id="KW-0645">Protease</keyword>
<evidence type="ECO:0000256" key="3">
    <source>
        <dbReference type="ARBA" id="ARBA00023180"/>
    </source>
</evidence>
<evidence type="ECO:0000256" key="1">
    <source>
        <dbReference type="ARBA" id="ARBA00022438"/>
    </source>
</evidence>
<dbReference type="SUPFAM" id="SSF53474">
    <property type="entry name" value="alpha/beta-Hydrolases"/>
    <property type="match status" value="1"/>
</dbReference>
<dbReference type="PANTHER" id="PTHR11731:SF200">
    <property type="entry name" value="DIPEPTIDYL PEPTIDASE 10, ISOFORM B"/>
    <property type="match status" value="1"/>
</dbReference>
<dbReference type="InterPro" id="IPR050278">
    <property type="entry name" value="Serine_Prot_S9B/DPPIV"/>
</dbReference>
<sequence>MIMIAQVETLDSAYAERYMGLPNVTGNYKGYEEADVTRRAEHFRDKMFYVVHGTADDNVHLQQSMALARALTAKGVLFRQQVYPDESHGLTGVRRHLYRSMAHFLDDCFRRQVPPEMKPGLKNGGGGGFE</sequence>
<protein>
    <recommendedName>
        <fullName evidence="4">Peptidase S9 prolyl oligopeptidase catalytic domain-containing protein</fullName>
    </recommendedName>
</protein>
<dbReference type="GO" id="GO:0008236">
    <property type="term" value="F:serine-type peptidase activity"/>
    <property type="evidence" value="ECO:0007669"/>
    <property type="project" value="UniProtKB-KW"/>
</dbReference>
<dbReference type="GO" id="GO:0005886">
    <property type="term" value="C:plasma membrane"/>
    <property type="evidence" value="ECO:0007669"/>
    <property type="project" value="TreeGrafter"/>
</dbReference>
<feature type="domain" description="Peptidase S9 prolyl oligopeptidase catalytic" evidence="4">
    <location>
        <begin position="8"/>
        <end position="110"/>
    </location>
</feature>
<gene>
    <name evidence="5" type="ORF">J437_LFUL016816</name>
</gene>
<proteinExistence type="predicted"/>
<keyword evidence="2" id="KW-0720">Serine protease</keyword>
<name>A0A8K0KKN7_LADFU</name>
<evidence type="ECO:0000259" key="4">
    <source>
        <dbReference type="Pfam" id="PF00326"/>
    </source>
</evidence>
<dbReference type="InterPro" id="IPR029058">
    <property type="entry name" value="AB_hydrolase_fold"/>
</dbReference>
<evidence type="ECO:0000256" key="2">
    <source>
        <dbReference type="ARBA" id="ARBA00022825"/>
    </source>
</evidence>